<proteinExistence type="predicted"/>
<evidence type="ECO:0000313" key="2">
    <source>
        <dbReference type="Proteomes" id="UP001630127"/>
    </source>
</evidence>
<dbReference type="EMBL" id="JBJUIK010000005">
    <property type="protein sequence ID" value="KAL3527984.1"/>
    <property type="molecule type" value="Genomic_DNA"/>
</dbReference>
<reference evidence="1 2" key="1">
    <citation type="submission" date="2024-11" db="EMBL/GenBank/DDBJ databases">
        <title>A near-complete genome assembly of Cinchona calisaya.</title>
        <authorList>
            <person name="Lian D.C."/>
            <person name="Zhao X.W."/>
            <person name="Wei L."/>
        </authorList>
    </citation>
    <scope>NUCLEOTIDE SEQUENCE [LARGE SCALE GENOMIC DNA]</scope>
    <source>
        <tissue evidence="1">Nenye</tissue>
    </source>
</reference>
<protein>
    <submittedName>
        <fullName evidence="1">Uncharacterized protein</fullName>
    </submittedName>
</protein>
<sequence>MGLNQCVACSFGCGNIIECFSLLIKDDIIKETVQRDFLNLEKDLLSWLMSMVIRLERIIRSIGQWVIWRKLEKELLGGRTHFVDTCYLPISTSFSALKLL</sequence>
<organism evidence="1 2">
    <name type="scientific">Cinchona calisaya</name>
    <dbReference type="NCBI Taxonomy" id="153742"/>
    <lineage>
        <taxon>Eukaryota</taxon>
        <taxon>Viridiplantae</taxon>
        <taxon>Streptophyta</taxon>
        <taxon>Embryophyta</taxon>
        <taxon>Tracheophyta</taxon>
        <taxon>Spermatophyta</taxon>
        <taxon>Magnoliopsida</taxon>
        <taxon>eudicotyledons</taxon>
        <taxon>Gunneridae</taxon>
        <taxon>Pentapetalae</taxon>
        <taxon>asterids</taxon>
        <taxon>lamiids</taxon>
        <taxon>Gentianales</taxon>
        <taxon>Rubiaceae</taxon>
        <taxon>Cinchonoideae</taxon>
        <taxon>Cinchoneae</taxon>
        <taxon>Cinchona</taxon>
    </lineage>
</organism>
<dbReference type="Proteomes" id="UP001630127">
    <property type="component" value="Unassembled WGS sequence"/>
</dbReference>
<evidence type="ECO:0000313" key="1">
    <source>
        <dbReference type="EMBL" id="KAL3527984.1"/>
    </source>
</evidence>
<keyword evidence="2" id="KW-1185">Reference proteome</keyword>
<name>A0ABD3A8C2_9GENT</name>
<dbReference type="AlphaFoldDB" id="A0ABD3A8C2"/>
<gene>
    <name evidence="1" type="ORF">ACH5RR_012640</name>
</gene>
<comment type="caution">
    <text evidence="1">The sequence shown here is derived from an EMBL/GenBank/DDBJ whole genome shotgun (WGS) entry which is preliminary data.</text>
</comment>
<accession>A0ABD3A8C2</accession>